<dbReference type="PRINTS" id="PR00727">
    <property type="entry name" value="LEADERPTASE"/>
</dbReference>
<keyword evidence="3" id="KW-0472">Membrane</keyword>
<dbReference type="RefSeq" id="WP_168116854.1">
    <property type="nucleotide sequence ID" value="NZ_BOON01000033.1"/>
</dbReference>
<dbReference type="GO" id="GO:0005886">
    <property type="term" value="C:plasma membrane"/>
    <property type="evidence" value="ECO:0007669"/>
    <property type="project" value="UniProtKB-SubCell"/>
</dbReference>
<name>A0A8J3X281_9ACTN</name>
<evidence type="ECO:0000313" key="5">
    <source>
        <dbReference type="EMBL" id="GII24094.1"/>
    </source>
</evidence>
<dbReference type="InterPro" id="IPR000223">
    <property type="entry name" value="Pept_S26A_signal_pept_1"/>
</dbReference>
<comment type="caution">
    <text evidence="5">The sequence shown here is derived from an EMBL/GenBank/DDBJ whole genome shotgun (WGS) entry which is preliminary data.</text>
</comment>
<dbReference type="Gene3D" id="2.10.109.10">
    <property type="entry name" value="Umud Fragment, subunit A"/>
    <property type="match status" value="1"/>
</dbReference>
<dbReference type="NCBIfam" id="TIGR02227">
    <property type="entry name" value="sigpep_I_bact"/>
    <property type="match status" value="1"/>
</dbReference>
<evidence type="ECO:0000256" key="2">
    <source>
        <dbReference type="ARBA" id="ARBA00009370"/>
    </source>
</evidence>
<dbReference type="EMBL" id="BOON01000033">
    <property type="protein sequence ID" value="GII24094.1"/>
    <property type="molecule type" value="Genomic_DNA"/>
</dbReference>
<evidence type="ECO:0000256" key="3">
    <source>
        <dbReference type="RuleBase" id="RU362042"/>
    </source>
</evidence>
<keyword evidence="3" id="KW-0645">Protease</keyword>
<comment type="caution">
    <text evidence="3">Lacks conserved residue(s) required for the propagation of feature annotation.</text>
</comment>
<dbReference type="InterPro" id="IPR019533">
    <property type="entry name" value="Peptidase_S26"/>
</dbReference>
<evidence type="ECO:0000313" key="6">
    <source>
        <dbReference type="Proteomes" id="UP000599074"/>
    </source>
</evidence>
<dbReference type="GO" id="GO:0006465">
    <property type="term" value="P:signal peptide processing"/>
    <property type="evidence" value="ECO:0007669"/>
    <property type="project" value="InterPro"/>
</dbReference>
<dbReference type="AlphaFoldDB" id="A0A8J3X281"/>
<feature type="transmembrane region" description="Helical" evidence="3">
    <location>
        <begin position="17"/>
        <end position="37"/>
    </location>
</feature>
<feature type="transmembrane region" description="Helical" evidence="3">
    <location>
        <begin position="204"/>
        <end position="224"/>
    </location>
</feature>
<dbReference type="GO" id="GO:0009003">
    <property type="term" value="F:signal peptidase activity"/>
    <property type="evidence" value="ECO:0007669"/>
    <property type="project" value="UniProtKB-EC"/>
</dbReference>
<reference evidence="5" key="1">
    <citation type="submission" date="2021-01" db="EMBL/GenBank/DDBJ databases">
        <title>Whole genome shotgun sequence of Planosporangium mesophilum NBRC 109066.</title>
        <authorList>
            <person name="Komaki H."/>
            <person name="Tamura T."/>
        </authorList>
    </citation>
    <scope>NUCLEOTIDE SEQUENCE</scope>
    <source>
        <strain evidence="5">NBRC 109066</strain>
    </source>
</reference>
<comment type="catalytic activity">
    <reaction evidence="3">
        <text>Cleavage of hydrophobic, N-terminal signal or leader sequences from secreted and periplasmic proteins.</text>
        <dbReference type="EC" id="3.4.21.89"/>
    </reaction>
</comment>
<dbReference type="EC" id="3.4.21.89" evidence="3"/>
<dbReference type="SUPFAM" id="SSF51306">
    <property type="entry name" value="LexA/Signal peptidase"/>
    <property type="match status" value="1"/>
</dbReference>
<evidence type="ECO:0000256" key="1">
    <source>
        <dbReference type="ARBA" id="ARBA00004401"/>
    </source>
</evidence>
<proteinExistence type="inferred from homology"/>
<accession>A0A8J3X281</accession>
<protein>
    <recommendedName>
        <fullName evidence="3">Signal peptidase I</fullName>
        <ecNumber evidence="3">3.4.21.89</ecNumber>
    </recommendedName>
</protein>
<dbReference type="GO" id="GO:0004252">
    <property type="term" value="F:serine-type endopeptidase activity"/>
    <property type="evidence" value="ECO:0007669"/>
    <property type="project" value="InterPro"/>
</dbReference>
<sequence>MDLIGAGDRPARRHTGLVALVSVVLLVAGALILGLRYDFYPVQTTVMGPAVERGERVLVAPLADGAGLEAGQVVVVESGAWSDEPSGAEYILRVGAVGGDTVSCCGEQGEVLVNGAVRDAATVSGNAAGAPAFTVTVPEGRVFLLGDRRDIARDSRAHLGQVGGTVPLSAVKGRAVAKIAPPGAVRGTGSAVTVSANPFDPAGMYVYATALLVLGAIGLLYVLARVLPALSRRRGRVAAGVS</sequence>
<keyword evidence="6" id="KW-1185">Reference proteome</keyword>
<feature type="domain" description="Peptidase S26" evidence="4">
    <location>
        <begin position="21"/>
        <end position="177"/>
    </location>
</feature>
<organism evidence="5 6">
    <name type="scientific">Planosporangium mesophilum</name>
    <dbReference type="NCBI Taxonomy" id="689768"/>
    <lineage>
        <taxon>Bacteria</taxon>
        <taxon>Bacillati</taxon>
        <taxon>Actinomycetota</taxon>
        <taxon>Actinomycetes</taxon>
        <taxon>Micromonosporales</taxon>
        <taxon>Micromonosporaceae</taxon>
        <taxon>Planosporangium</taxon>
    </lineage>
</organism>
<keyword evidence="3" id="KW-0812">Transmembrane</keyword>
<dbReference type="PANTHER" id="PTHR43390">
    <property type="entry name" value="SIGNAL PEPTIDASE I"/>
    <property type="match status" value="1"/>
</dbReference>
<dbReference type="Proteomes" id="UP000599074">
    <property type="component" value="Unassembled WGS sequence"/>
</dbReference>
<dbReference type="Pfam" id="PF10502">
    <property type="entry name" value="Peptidase_S26"/>
    <property type="match status" value="1"/>
</dbReference>
<keyword evidence="3" id="KW-0378">Hydrolase</keyword>
<dbReference type="PANTHER" id="PTHR43390:SF1">
    <property type="entry name" value="CHLOROPLAST PROCESSING PEPTIDASE"/>
    <property type="match status" value="1"/>
</dbReference>
<dbReference type="InterPro" id="IPR036286">
    <property type="entry name" value="LexA/Signal_pep-like_sf"/>
</dbReference>
<evidence type="ECO:0000259" key="4">
    <source>
        <dbReference type="Pfam" id="PF10502"/>
    </source>
</evidence>
<keyword evidence="3" id="KW-1133">Transmembrane helix</keyword>
<comment type="subcellular location">
    <subcellularLocation>
        <location evidence="1">Cell membrane</location>
        <topology evidence="1">Single-pass type II membrane protein</topology>
    </subcellularLocation>
    <subcellularLocation>
        <location evidence="3">Membrane</location>
        <topology evidence="3">Single-pass type II membrane protein</topology>
    </subcellularLocation>
</comment>
<gene>
    <name evidence="5" type="ORF">Pme01_36910</name>
</gene>
<comment type="similarity">
    <text evidence="2 3">Belongs to the peptidase S26 family.</text>
</comment>